<dbReference type="SUPFAM" id="SSF52402">
    <property type="entry name" value="Adenine nucleotide alpha hydrolases-like"/>
    <property type="match status" value="1"/>
</dbReference>
<dbReference type="PANTHER" id="PTHR46268:SF6">
    <property type="entry name" value="UNIVERSAL STRESS PROTEIN UP12"/>
    <property type="match status" value="1"/>
</dbReference>
<evidence type="ECO:0000259" key="2">
    <source>
        <dbReference type="Pfam" id="PF00582"/>
    </source>
</evidence>
<feature type="domain" description="UspA" evidence="2">
    <location>
        <begin position="28"/>
        <end position="172"/>
    </location>
</feature>
<organism evidence="3 4">
    <name type="scientific">Caballeronia sordidicola</name>
    <name type="common">Burkholderia sordidicola</name>
    <dbReference type="NCBI Taxonomy" id="196367"/>
    <lineage>
        <taxon>Bacteria</taxon>
        <taxon>Pseudomonadati</taxon>
        <taxon>Pseudomonadota</taxon>
        <taxon>Betaproteobacteria</taxon>
        <taxon>Burkholderiales</taxon>
        <taxon>Burkholderiaceae</taxon>
        <taxon>Caballeronia</taxon>
    </lineage>
</organism>
<dbReference type="PRINTS" id="PR01438">
    <property type="entry name" value="UNVRSLSTRESS"/>
</dbReference>
<dbReference type="Pfam" id="PF00582">
    <property type="entry name" value="Usp"/>
    <property type="match status" value="1"/>
</dbReference>
<dbReference type="InterPro" id="IPR006015">
    <property type="entry name" value="Universal_stress_UspA"/>
</dbReference>
<evidence type="ECO:0000313" key="3">
    <source>
        <dbReference type="EMBL" id="OXC77990.1"/>
    </source>
</evidence>
<dbReference type="CDD" id="cd00293">
    <property type="entry name" value="USP-like"/>
    <property type="match status" value="1"/>
</dbReference>
<comment type="similarity">
    <text evidence="1">Belongs to the universal stress protein A family.</text>
</comment>
<sequence length="194" mass="20941">METFTQRPHASNIAAASIVYYRSENTVYKRILVAIDGSETSILALDAALQIARDTDAELQPVYIIDAPLMVYDAPGYDPSILRAALTKEGTRVTNEALAKMHLQKTRGVARIAEVDLYGDGIAQRLLVAADELKADLVVMGTHGRRGFQRLLLGSVAERFVRMATCPVLLVPAPHPGAHNAATPAAAESIEHPT</sequence>
<dbReference type="InterPro" id="IPR014729">
    <property type="entry name" value="Rossmann-like_a/b/a_fold"/>
</dbReference>
<dbReference type="Gene3D" id="3.40.50.620">
    <property type="entry name" value="HUPs"/>
    <property type="match status" value="1"/>
</dbReference>
<protein>
    <submittedName>
        <fullName evidence="3">Universal stress protein UspA</fullName>
    </submittedName>
</protein>
<dbReference type="AlphaFoldDB" id="A0A226X4R4"/>
<dbReference type="PANTHER" id="PTHR46268">
    <property type="entry name" value="STRESS RESPONSE PROTEIN NHAX"/>
    <property type="match status" value="1"/>
</dbReference>
<comment type="caution">
    <text evidence="3">The sequence shown here is derived from an EMBL/GenBank/DDBJ whole genome shotgun (WGS) entry which is preliminary data.</text>
</comment>
<accession>A0A226X4R4</accession>
<evidence type="ECO:0000256" key="1">
    <source>
        <dbReference type="ARBA" id="ARBA00008791"/>
    </source>
</evidence>
<reference evidence="4" key="1">
    <citation type="submission" date="2017-01" db="EMBL/GenBank/DDBJ databases">
        <title>Genome Analysis of Deinococcus marmoris KOPRI26562.</title>
        <authorList>
            <person name="Kim J.H."/>
            <person name="Oh H.-M."/>
        </authorList>
    </citation>
    <scope>NUCLEOTIDE SEQUENCE [LARGE SCALE GENOMIC DNA]</scope>
    <source>
        <strain evidence="4">PAMC 26633</strain>
    </source>
</reference>
<dbReference type="InterPro" id="IPR006016">
    <property type="entry name" value="UspA"/>
</dbReference>
<name>A0A226X4R4_CABSO</name>
<evidence type="ECO:0000313" key="4">
    <source>
        <dbReference type="Proteomes" id="UP000214720"/>
    </source>
</evidence>
<dbReference type="EMBL" id="MTHB01000084">
    <property type="protein sequence ID" value="OXC77990.1"/>
    <property type="molecule type" value="Genomic_DNA"/>
</dbReference>
<gene>
    <name evidence="3" type="ORF">BSU04_14185</name>
</gene>
<proteinExistence type="inferred from homology"/>
<dbReference type="Proteomes" id="UP000214720">
    <property type="component" value="Unassembled WGS sequence"/>
</dbReference>